<keyword evidence="10" id="KW-0614">Plasmid</keyword>
<evidence type="ECO:0000256" key="3">
    <source>
        <dbReference type="ARBA" id="ARBA00023224"/>
    </source>
</evidence>
<evidence type="ECO:0000313" key="10">
    <source>
        <dbReference type="EMBL" id="QFT28537.1"/>
    </source>
</evidence>
<dbReference type="Gene3D" id="1.10.287.950">
    <property type="entry name" value="Methyl-accepting chemotaxis protein"/>
    <property type="match status" value="1"/>
</dbReference>
<keyword evidence="2" id="KW-1003">Cell membrane</keyword>
<dbReference type="Pfam" id="PF00015">
    <property type="entry name" value="MCPsignal"/>
    <property type="match status" value="1"/>
</dbReference>
<evidence type="ECO:0000256" key="4">
    <source>
        <dbReference type="ARBA" id="ARBA00029447"/>
    </source>
</evidence>
<dbReference type="SMART" id="SM00304">
    <property type="entry name" value="HAMP"/>
    <property type="match status" value="1"/>
</dbReference>
<feature type="domain" description="HAMP" evidence="9">
    <location>
        <begin position="146"/>
        <end position="199"/>
    </location>
</feature>
<dbReference type="GO" id="GO:0005886">
    <property type="term" value="C:plasma membrane"/>
    <property type="evidence" value="ECO:0007669"/>
    <property type="project" value="UniProtKB-SubCell"/>
</dbReference>
<sequence length="476" mass="52565">MKEVKFRTIDKLFIKMSINDKVWILFVLFLVAIGSIAGKGFYSQLQQIESRAIEIAHQRLDALIHAVPVNSIENQVDISKVERVSEPRYKNGVATVSKKTSDGSIYQLTFDNQAQDRQARSRAIYDLVWASIWLVPFALFSYWTATFIGGALWVLHTTTQKIAAGDLTSRLGFHPGRDEFGTIGCALDDAMDTLTDLVNKVKANTDTLSETSACFEQEAKLSEDQIHYQYTSLDSVATAMEEMSASAKEVSSIAQQAMHRTESDMQHIDQSQKRVQLTIDQIDQLLGYIEQSSQSVEALNKKTAEIHEVITTINRVSEQTNLLALNAAIEAARAGEQGRGFAVVADEVRALAGSTQSATIEIQSMIEKLQSESGNIAHITQKTVEQAWTSSQMTQEVGDDIRSIFNSAQSLMDMNIQISTSADQQSTVVNDIASELSDIRSTANTIREVAEQSSIGISNLTKASESLSDTLIQYRT</sequence>
<comment type="similarity">
    <text evidence="4">Belongs to the methyl-accepting chemotaxis (MCP) protein family.</text>
</comment>
<evidence type="ECO:0000259" key="9">
    <source>
        <dbReference type="PROSITE" id="PS50885"/>
    </source>
</evidence>
<dbReference type="PROSITE" id="PS50111">
    <property type="entry name" value="CHEMOTAXIS_TRANSDUC_2"/>
    <property type="match status" value="1"/>
</dbReference>
<evidence type="ECO:0000259" key="7">
    <source>
        <dbReference type="PROSITE" id="PS50111"/>
    </source>
</evidence>
<dbReference type="PROSITE" id="PS50192">
    <property type="entry name" value="T_SNARE"/>
    <property type="match status" value="1"/>
</dbReference>
<dbReference type="PANTHER" id="PTHR32089">
    <property type="entry name" value="METHYL-ACCEPTING CHEMOTAXIS PROTEIN MCPB"/>
    <property type="match status" value="1"/>
</dbReference>
<dbReference type="SMART" id="SM00283">
    <property type="entry name" value="MA"/>
    <property type="match status" value="1"/>
</dbReference>
<dbReference type="CDD" id="cd06225">
    <property type="entry name" value="HAMP"/>
    <property type="match status" value="1"/>
</dbReference>
<dbReference type="InterPro" id="IPR000727">
    <property type="entry name" value="T_SNARE_dom"/>
</dbReference>
<dbReference type="OrthoDB" id="6757190at2"/>
<gene>
    <name evidence="10" type="primary">ctpH4</name>
    <name evidence="10" type="ORF">FIV01_19245</name>
</gene>
<dbReference type="PANTHER" id="PTHR32089:SF65">
    <property type="entry name" value="CHEMOTAXIS SIGNAL TRANSDUCTION SYSTEM METHYL ACCEPTING SENSORY TRANSDUCER"/>
    <property type="match status" value="1"/>
</dbReference>
<dbReference type="InterPro" id="IPR004089">
    <property type="entry name" value="MCPsignal_dom"/>
</dbReference>
<dbReference type="RefSeq" id="WP_152432523.1">
    <property type="nucleotide sequence ID" value="NZ_CBCSDK010000009.1"/>
</dbReference>
<keyword evidence="3 5" id="KW-0807">Transducer</keyword>
<evidence type="ECO:0000256" key="5">
    <source>
        <dbReference type="PROSITE-ProRule" id="PRU00284"/>
    </source>
</evidence>
<feature type="domain" description="Methyl-accepting transducer" evidence="7">
    <location>
        <begin position="204"/>
        <end position="440"/>
    </location>
</feature>
<keyword evidence="11" id="KW-1185">Reference proteome</keyword>
<evidence type="ECO:0000313" key="11">
    <source>
        <dbReference type="Proteomes" id="UP000326936"/>
    </source>
</evidence>
<comment type="subcellular location">
    <subcellularLocation>
        <location evidence="1">Cell inner membrane</location>
        <topology evidence="1">Multi-pass membrane protein</topology>
    </subcellularLocation>
</comment>
<dbReference type="KEGG" id="vaq:FIV01_19245"/>
<feature type="domain" description="T-SNARE coiled-coil homology" evidence="8">
    <location>
        <begin position="391"/>
        <end position="439"/>
    </location>
</feature>
<dbReference type="GO" id="GO:0006935">
    <property type="term" value="P:chemotaxis"/>
    <property type="evidence" value="ECO:0007669"/>
    <property type="project" value="InterPro"/>
</dbReference>
<name>A0A5P9CRV7_9VIBR</name>
<proteinExistence type="inferred from homology"/>
<dbReference type="AlphaFoldDB" id="A0A5P9CRV7"/>
<organism evidence="10 11">
    <name type="scientific">Vibrio aquimaris</name>
    <dbReference type="NCBI Taxonomy" id="2587862"/>
    <lineage>
        <taxon>Bacteria</taxon>
        <taxon>Pseudomonadati</taxon>
        <taxon>Pseudomonadota</taxon>
        <taxon>Gammaproteobacteria</taxon>
        <taxon>Vibrionales</taxon>
        <taxon>Vibrionaceae</taxon>
        <taxon>Vibrio</taxon>
    </lineage>
</organism>
<geneLocation type="plasmid" evidence="11">
    <name>pthaf100_a</name>
</geneLocation>
<protein>
    <submittedName>
        <fullName evidence="10">Methyl-accepting chemotaxis protein CtpH</fullName>
    </submittedName>
</protein>
<keyword evidence="2" id="KW-0997">Cell inner membrane</keyword>
<keyword evidence="6" id="KW-0472">Membrane</keyword>
<dbReference type="GO" id="GO:0007165">
    <property type="term" value="P:signal transduction"/>
    <property type="evidence" value="ECO:0007669"/>
    <property type="project" value="UniProtKB-KW"/>
</dbReference>
<accession>A0A5P9CRV7</accession>
<evidence type="ECO:0000256" key="2">
    <source>
        <dbReference type="ARBA" id="ARBA00022519"/>
    </source>
</evidence>
<dbReference type="Proteomes" id="UP000326936">
    <property type="component" value="Plasmid pTHAF100_a"/>
</dbReference>
<dbReference type="PROSITE" id="PS50885">
    <property type="entry name" value="HAMP"/>
    <property type="match status" value="1"/>
</dbReference>
<dbReference type="FunFam" id="1.10.287.950:FF:000001">
    <property type="entry name" value="Methyl-accepting chemotaxis sensory transducer"/>
    <property type="match status" value="1"/>
</dbReference>
<evidence type="ECO:0000259" key="8">
    <source>
        <dbReference type="PROSITE" id="PS50192"/>
    </source>
</evidence>
<feature type="transmembrane region" description="Helical" evidence="6">
    <location>
        <begin position="127"/>
        <end position="155"/>
    </location>
</feature>
<dbReference type="GO" id="GO:0004888">
    <property type="term" value="F:transmembrane signaling receptor activity"/>
    <property type="evidence" value="ECO:0007669"/>
    <property type="project" value="InterPro"/>
</dbReference>
<dbReference type="Pfam" id="PF00672">
    <property type="entry name" value="HAMP"/>
    <property type="match status" value="1"/>
</dbReference>
<keyword evidence="6" id="KW-0812">Transmembrane</keyword>
<dbReference type="EMBL" id="CP045351">
    <property type="protein sequence ID" value="QFT28537.1"/>
    <property type="molecule type" value="Genomic_DNA"/>
</dbReference>
<dbReference type="InterPro" id="IPR003660">
    <property type="entry name" value="HAMP_dom"/>
</dbReference>
<dbReference type="InterPro" id="IPR004090">
    <property type="entry name" value="Chemotax_Me-accpt_rcpt"/>
</dbReference>
<dbReference type="SUPFAM" id="SSF58104">
    <property type="entry name" value="Methyl-accepting chemotaxis protein (MCP) signaling domain"/>
    <property type="match status" value="1"/>
</dbReference>
<evidence type="ECO:0000256" key="6">
    <source>
        <dbReference type="SAM" id="Phobius"/>
    </source>
</evidence>
<keyword evidence="6" id="KW-1133">Transmembrane helix</keyword>
<feature type="transmembrane region" description="Helical" evidence="6">
    <location>
        <begin position="22"/>
        <end position="42"/>
    </location>
</feature>
<dbReference type="PRINTS" id="PR00260">
    <property type="entry name" value="CHEMTRNSDUCR"/>
</dbReference>
<evidence type="ECO:0000256" key="1">
    <source>
        <dbReference type="ARBA" id="ARBA00004429"/>
    </source>
</evidence>
<dbReference type="CDD" id="cd11386">
    <property type="entry name" value="MCP_signal"/>
    <property type="match status" value="1"/>
</dbReference>
<reference evidence="10 11" key="1">
    <citation type="submission" date="2019-10" db="EMBL/GenBank/DDBJ databases">
        <title>Complete genome sequence of Vibrio sp. strain THAF100, isolated from non-filtered water from the water column of tank 6 of a marine aquarium containing stony-coral fragments. Water maintained at 26 degree C.</title>
        <authorList>
            <person name="Ruckert C."/>
            <person name="Franco A."/>
            <person name="Kalinowski J."/>
            <person name="Glaeser S."/>
        </authorList>
    </citation>
    <scope>NUCLEOTIDE SEQUENCE [LARGE SCALE GENOMIC DNA]</scope>
    <source>
        <strain evidence="10 11">THAF100</strain>
        <plasmid evidence="11">pthaf100_a</plasmid>
    </source>
</reference>